<dbReference type="AlphaFoldDB" id="A0AA36ALP4"/>
<dbReference type="Proteomes" id="UP001162480">
    <property type="component" value="Chromosome 2"/>
</dbReference>
<evidence type="ECO:0000313" key="3">
    <source>
        <dbReference type="Proteomes" id="UP001162480"/>
    </source>
</evidence>
<keyword evidence="1" id="KW-0812">Transmembrane</keyword>
<gene>
    <name evidence="2" type="ORF">OCTVUL_1B015290</name>
</gene>
<keyword evidence="1" id="KW-0472">Membrane</keyword>
<feature type="transmembrane region" description="Helical" evidence="1">
    <location>
        <begin position="53"/>
        <end position="71"/>
    </location>
</feature>
<proteinExistence type="predicted"/>
<sequence length="130" mass="15223">MKVQTFSKNETLNCIQIFQRDITAEAAAVFQLLRHDTINDTIIDIYELKNQNFHNMCVFVVCVYIITFFTFRKFKHIYMSAETKTGVKRRLASSHLTNDLISTLSRFHLLSILYLSLKPLVDRAWKSMVV</sequence>
<keyword evidence="1" id="KW-1133">Transmembrane helix</keyword>
<name>A0AA36ALP4_OCTVU</name>
<keyword evidence="3" id="KW-1185">Reference proteome</keyword>
<reference evidence="2" key="1">
    <citation type="submission" date="2023-08" db="EMBL/GenBank/DDBJ databases">
        <authorList>
            <person name="Alioto T."/>
            <person name="Alioto T."/>
            <person name="Gomez Garrido J."/>
        </authorList>
    </citation>
    <scope>NUCLEOTIDE SEQUENCE</scope>
</reference>
<accession>A0AA36ALP4</accession>
<evidence type="ECO:0000313" key="2">
    <source>
        <dbReference type="EMBL" id="CAI9718456.1"/>
    </source>
</evidence>
<evidence type="ECO:0000256" key="1">
    <source>
        <dbReference type="SAM" id="Phobius"/>
    </source>
</evidence>
<dbReference type="EMBL" id="OX597815">
    <property type="protein sequence ID" value="CAI9718456.1"/>
    <property type="molecule type" value="Genomic_DNA"/>
</dbReference>
<organism evidence="2 3">
    <name type="scientific">Octopus vulgaris</name>
    <name type="common">Common octopus</name>
    <dbReference type="NCBI Taxonomy" id="6645"/>
    <lineage>
        <taxon>Eukaryota</taxon>
        <taxon>Metazoa</taxon>
        <taxon>Spiralia</taxon>
        <taxon>Lophotrochozoa</taxon>
        <taxon>Mollusca</taxon>
        <taxon>Cephalopoda</taxon>
        <taxon>Coleoidea</taxon>
        <taxon>Octopodiformes</taxon>
        <taxon>Octopoda</taxon>
        <taxon>Incirrata</taxon>
        <taxon>Octopodidae</taxon>
        <taxon>Octopus</taxon>
    </lineage>
</organism>
<protein>
    <submittedName>
        <fullName evidence="2">Uncharacterized protein</fullName>
    </submittedName>
</protein>